<comment type="caution">
    <text evidence="4">The sequence shown here is derived from an EMBL/GenBank/DDBJ whole genome shotgun (WGS) entry which is preliminary data.</text>
</comment>
<evidence type="ECO:0000313" key="4">
    <source>
        <dbReference type="EMBL" id="MFC0545269.1"/>
    </source>
</evidence>
<gene>
    <name evidence="4" type="ORF">ACFFH7_27425</name>
</gene>
<dbReference type="Pfam" id="PF00005">
    <property type="entry name" value="ABC_tran"/>
    <property type="match status" value="1"/>
</dbReference>
<evidence type="ECO:0000313" key="5">
    <source>
        <dbReference type="Proteomes" id="UP001589810"/>
    </source>
</evidence>
<dbReference type="PROSITE" id="PS00211">
    <property type="entry name" value="ABC_TRANSPORTER_1"/>
    <property type="match status" value="1"/>
</dbReference>
<dbReference type="InterPro" id="IPR027417">
    <property type="entry name" value="P-loop_NTPase"/>
</dbReference>
<proteinExistence type="predicted"/>
<dbReference type="SUPFAM" id="SSF52540">
    <property type="entry name" value="P-loop containing nucleoside triphosphate hydrolases"/>
    <property type="match status" value="1"/>
</dbReference>
<dbReference type="Gene3D" id="3.40.50.300">
    <property type="entry name" value="P-loop containing nucleotide triphosphate hydrolases"/>
    <property type="match status" value="1"/>
</dbReference>
<dbReference type="InterPro" id="IPR003593">
    <property type="entry name" value="AAA+_ATPase"/>
</dbReference>
<sequence length="257" mass="26724">MTALRLAAVTAGYRGRTVVRDVSAHVPAGSWLAVIGPNGAGKSTLLKSIAGLVPSTGDVSVDGRSVAALGHRERARLIGYAPQTPSLPEGLTVTDYVLLGRTPHLGPLGRESRSDLDLVSGVLARLDLGKLADRPLRTLSGGERQRAVLARVLAQQAGVLLLDEPTTGLDIGHAQALLELVDQLRKADGTTVVSTLHDLTLAAQYPDRVLLLDGGDVAAVGTPAEVLTADRLSRHYAASVTVLTGPDGSLVVAPTRR</sequence>
<dbReference type="InterPro" id="IPR017871">
    <property type="entry name" value="ABC_transporter-like_CS"/>
</dbReference>
<organism evidence="4 5">
    <name type="scientific">Kutzneria chonburiensis</name>
    <dbReference type="NCBI Taxonomy" id="1483604"/>
    <lineage>
        <taxon>Bacteria</taxon>
        <taxon>Bacillati</taxon>
        <taxon>Actinomycetota</taxon>
        <taxon>Actinomycetes</taxon>
        <taxon>Pseudonocardiales</taxon>
        <taxon>Pseudonocardiaceae</taxon>
        <taxon>Kutzneria</taxon>
    </lineage>
</organism>
<keyword evidence="1" id="KW-0547">Nucleotide-binding</keyword>
<feature type="domain" description="ABC transporter" evidence="3">
    <location>
        <begin position="4"/>
        <end position="239"/>
    </location>
</feature>
<dbReference type="GO" id="GO:0005524">
    <property type="term" value="F:ATP binding"/>
    <property type="evidence" value="ECO:0007669"/>
    <property type="project" value="UniProtKB-KW"/>
</dbReference>
<keyword evidence="5" id="KW-1185">Reference proteome</keyword>
<evidence type="ECO:0000259" key="3">
    <source>
        <dbReference type="PROSITE" id="PS50893"/>
    </source>
</evidence>
<dbReference type="PANTHER" id="PTHR42794">
    <property type="entry name" value="HEMIN IMPORT ATP-BINDING PROTEIN HMUV"/>
    <property type="match status" value="1"/>
</dbReference>
<dbReference type="RefSeq" id="WP_273934911.1">
    <property type="nucleotide sequence ID" value="NZ_CP097263.1"/>
</dbReference>
<reference evidence="4 5" key="1">
    <citation type="submission" date="2024-09" db="EMBL/GenBank/DDBJ databases">
        <authorList>
            <person name="Sun Q."/>
            <person name="Mori K."/>
        </authorList>
    </citation>
    <scope>NUCLEOTIDE SEQUENCE [LARGE SCALE GENOMIC DNA]</scope>
    <source>
        <strain evidence="4 5">TBRC 1432</strain>
    </source>
</reference>
<name>A0ABV6MYA3_9PSEU</name>
<dbReference type="EMBL" id="JBHLUD010000009">
    <property type="protein sequence ID" value="MFC0545269.1"/>
    <property type="molecule type" value="Genomic_DNA"/>
</dbReference>
<accession>A0ABV6MYA3</accession>
<dbReference type="PANTHER" id="PTHR42794:SF2">
    <property type="entry name" value="ABC TRANSPORTER ATP-BINDING PROTEIN"/>
    <property type="match status" value="1"/>
</dbReference>
<dbReference type="InterPro" id="IPR003439">
    <property type="entry name" value="ABC_transporter-like_ATP-bd"/>
</dbReference>
<evidence type="ECO:0000256" key="1">
    <source>
        <dbReference type="ARBA" id="ARBA00022741"/>
    </source>
</evidence>
<dbReference type="PROSITE" id="PS50893">
    <property type="entry name" value="ABC_TRANSPORTER_2"/>
    <property type="match status" value="1"/>
</dbReference>
<dbReference type="Proteomes" id="UP001589810">
    <property type="component" value="Unassembled WGS sequence"/>
</dbReference>
<keyword evidence="2 4" id="KW-0067">ATP-binding</keyword>
<dbReference type="CDD" id="cd03214">
    <property type="entry name" value="ABC_Iron-Siderophores_B12_Hemin"/>
    <property type="match status" value="1"/>
</dbReference>
<dbReference type="SMART" id="SM00382">
    <property type="entry name" value="AAA"/>
    <property type="match status" value="1"/>
</dbReference>
<protein>
    <submittedName>
        <fullName evidence="4">ABC transporter ATP-binding protein</fullName>
    </submittedName>
</protein>
<evidence type="ECO:0000256" key="2">
    <source>
        <dbReference type="ARBA" id="ARBA00022840"/>
    </source>
</evidence>